<feature type="coiled-coil region" evidence="1">
    <location>
        <begin position="123"/>
        <end position="192"/>
    </location>
</feature>
<evidence type="ECO:0000313" key="3">
    <source>
        <dbReference type="Proteomes" id="UP000815677"/>
    </source>
</evidence>
<gene>
    <name evidence="2" type="ORF">MCHLO_02571</name>
</gene>
<reference evidence="2" key="1">
    <citation type="submission" date="2014-09" db="EMBL/GenBank/DDBJ databases">
        <title>Genome sequence of the luminous mushroom Mycena chlorophos for searching fungal bioluminescence genes.</title>
        <authorList>
            <person name="Tanaka Y."/>
            <person name="Kasuga D."/>
            <person name="Oba Y."/>
            <person name="Hase S."/>
            <person name="Sato K."/>
            <person name="Oba Y."/>
            <person name="Sakakibara Y."/>
        </authorList>
    </citation>
    <scope>NUCLEOTIDE SEQUENCE</scope>
</reference>
<evidence type="ECO:0000313" key="2">
    <source>
        <dbReference type="EMBL" id="GAT44973.1"/>
    </source>
</evidence>
<protein>
    <submittedName>
        <fullName evidence="2">Uncharacterized protein</fullName>
    </submittedName>
</protein>
<dbReference type="Proteomes" id="UP000815677">
    <property type="component" value="Unassembled WGS sequence"/>
</dbReference>
<keyword evidence="3" id="KW-1185">Reference proteome</keyword>
<evidence type="ECO:0000256" key="1">
    <source>
        <dbReference type="SAM" id="Coils"/>
    </source>
</evidence>
<name>A0ABQ0L1M5_MYCCL</name>
<accession>A0ABQ0L1M5</accession>
<sequence>MAFACCPSERFRDRLAIAMSVSTLSDQLQGLSLELPNAHGSCIEDLGCAARKFSAFSEAISDPTCTINLDELEEGVVLEQFVILRRNHAWLKSSYASLECVVKNHESQILSMWAQFDEDMREKENAVRERNQLRWKLQQQMTETDYVSFKYNESKKKVGTLEDELLQLRRANESLIHARDEAQDEITRLTVEMGQLRA</sequence>
<proteinExistence type="predicted"/>
<dbReference type="EMBL" id="DF840448">
    <property type="protein sequence ID" value="GAT44973.1"/>
    <property type="molecule type" value="Genomic_DNA"/>
</dbReference>
<keyword evidence="1" id="KW-0175">Coiled coil</keyword>
<organism evidence="2 3">
    <name type="scientific">Mycena chlorophos</name>
    <name type="common">Agaric fungus</name>
    <name type="synonym">Agaricus chlorophos</name>
    <dbReference type="NCBI Taxonomy" id="658473"/>
    <lineage>
        <taxon>Eukaryota</taxon>
        <taxon>Fungi</taxon>
        <taxon>Dikarya</taxon>
        <taxon>Basidiomycota</taxon>
        <taxon>Agaricomycotina</taxon>
        <taxon>Agaricomycetes</taxon>
        <taxon>Agaricomycetidae</taxon>
        <taxon>Agaricales</taxon>
        <taxon>Marasmiineae</taxon>
        <taxon>Mycenaceae</taxon>
        <taxon>Mycena</taxon>
    </lineage>
</organism>